<sequence>MGFNITVTVTIRSLSMLRVIGIVGAGAMGKGIAQLIAQSGFQVLLFDSTPEVADKAKQALFAQWDQLEQKQKITPHVAATARSHLHVVETLEAMHACDLVIEAIIEKLDVKQQLFRQLDQIVSDECILATNTSSLSVTAIAAGSRLPSRVAGLHFFNPVPLMKVVEVINGLLTAPHVAPLLQALMSETGHAAVLAKDTPGFIVNHAGRGYVTEALRILQENVADSTEIDQIMRGAAGFRLGPFELMDLTGLDVSHPVMESIYHQYYEEPRYRPNYIAAQRVQAGVLGRKTGQGFYSYPPVPEAPLLPQETVWQGRIWLSPENPLALDALNDLCERIGIAVDYGHLPAADAVAVVSPDGEDVSTCVARLGLNPRRTIGIDSLNACHGHLTLMLNPATELQLAHGVQLRCAQHGMPATLIQDSAGFVVQRVLATIINIACDIVQQGICSPQDLDQAVVAGLAYPFGPLAWGDKLGPSRILSVLRNMHDSTGDPRYRPSPWLVRRAQLGLSLLHVAER</sequence>
<feature type="domain" description="3-hydroxyacyl-CoA dehydrogenase NAD binding" evidence="3">
    <location>
        <begin position="20"/>
        <end position="198"/>
    </location>
</feature>
<evidence type="ECO:0000256" key="1">
    <source>
        <dbReference type="ARBA" id="ARBA00023002"/>
    </source>
</evidence>
<organism evidence="4 5">
    <name type="scientific">Undibacterium griseum</name>
    <dbReference type="NCBI Taxonomy" id="2762295"/>
    <lineage>
        <taxon>Bacteria</taxon>
        <taxon>Pseudomonadati</taxon>
        <taxon>Pseudomonadota</taxon>
        <taxon>Betaproteobacteria</taxon>
        <taxon>Burkholderiales</taxon>
        <taxon>Oxalobacteraceae</taxon>
        <taxon>Undibacterium</taxon>
    </lineage>
</organism>
<dbReference type="InterPro" id="IPR036291">
    <property type="entry name" value="NAD(P)-bd_dom_sf"/>
</dbReference>
<accession>A0ABR6YR19</accession>
<dbReference type="EMBL" id="JACOGC010000005">
    <property type="protein sequence ID" value="MBC3886213.1"/>
    <property type="molecule type" value="Genomic_DNA"/>
</dbReference>
<feature type="domain" description="3-hydroxyacyl-CoA dehydrogenase C-terminal" evidence="2">
    <location>
        <begin position="423"/>
        <end position="506"/>
    </location>
</feature>
<dbReference type="PANTHER" id="PTHR48075">
    <property type="entry name" value="3-HYDROXYACYL-COA DEHYDROGENASE FAMILY PROTEIN"/>
    <property type="match status" value="1"/>
</dbReference>
<keyword evidence="5" id="KW-1185">Reference proteome</keyword>
<dbReference type="InterPro" id="IPR013328">
    <property type="entry name" value="6PGD_dom2"/>
</dbReference>
<feature type="domain" description="3-hydroxyacyl-CoA dehydrogenase C-terminal" evidence="2">
    <location>
        <begin position="200"/>
        <end position="297"/>
    </location>
</feature>
<evidence type="ECO:0000313" key="4">
    <source>
        <dbReference type="EMBL" id="MBC3886213.1"/>
    </source>
</evidence>
<protein>
    <submittedName>
        <fullName evidence="4">3-hydroxyacyl-CoA dehydrogenase</fullName>
    </submittedName>
</protein>
<proteinExistence type="predicted"/>
<dbReference type="SUPFAM" id="SSF51735">
    <property type="entry name" value="NAD(P)-binding Rossmann-fold domains"/>
    <property type="match status" value="1"/>
</dbReference>
<keyword evidence="1" id="KW-0560">Oxidoreductase</keyword>
<evidence type="ECO:0000259" key="2">
    <source>
        <dbReference type="Pfam" id="PF00725"/>
    </source>
</evidence>
<evidence type="ECO:0000259" key="3">
    <source>
        <dbReference type="Pfam" id="PF02737"/>
    </source>
</evidence>
<dbReference type="Pfam" id="PF00725">
    <property type="entry name" value="3HCDH"/>
    <property type="match status" value="2"/>
</dbReference>
<dbReference type="InterPro" id="IPR006176">
    <property type="entry name" value="3-OHacyl-CoA_DH_NAD-bd"/>
</dbReference>
<dbReference type="Proteomes" id="UP000613113">
    <property type="component" value="Unassembled WGS sequence"/>
</dbReference>
<name>A0ABR6YR19_9BURK</name>
<dbReference type="InterPro" id="IPR008927">
    <property type="entry name" value="6-PGluconate_DH-like_C_sf"/>
</dbReference>
<dbReference type="InterPro" id="IPR006108">
    <property type="entry name" value="3HC_DH_C"/>
</dbReference>
<dbReference type="Gene3D" id="3.40.50.720">
    <property type="entry name" value="NAD(P)-binding Rossmann-like Domain"/>
    <property type="match status" value="1"/>
</dbReference>
<reference evidence="4 5" key="1">
    <citation type="submission" date="2020-08" db="EMBL/GenBank/DDBJ databases">
        <title>Novel species isolated from subtropical streams in China.</title>
        <authorList>
            <person name="Lu H."/>
        </authorList>
    </citation>
    <scope>NUCLEOTIDE SEQUENCE [LARGE SCALE GENOMIC DNA]</scope>
    <source>
        <strain evidence="4 5">FT31W</strain>
    </source>
</reference>
<gene>
    <name evidence="4" type="ORF">H8K27_13820</name>
</gene>
<evidence type="ECO:0000313" key="5">
    <source>
        <dbReference type="Proteomes" id="UP000613113"/>
    </source>
</evidence>
<comment type="caution">
    <text evidence="4">The sequence shown here is derived from an EMBL/GenBank/DDBJ whole genome shotgun (WGS) entry which is preliminary data.</text>
</comment>
<dbReference type="PANTHER" id="PTHR48075:SF5">
    <property type="entry name" value="3-HYDROXYBUTYRYL-COA DEHYDROGENASE"/>
    <property type="match status" value="1"/>
</dbReference>
<dbReference type="Pfam" id="PF02737">
    <property type="entry name" value="3HCDH_N"/>
    <property type="match status" value="1"/>
</dbReference>
<dbReference type="NCBIfam" id="NF006124">
    <property type="entry name" value="PRK08268.1"/>
    <property type="match status" value="1"/>
</dbReference>
<dbReference type="SUPFAM" id="SSF48179">
    <property type="entry name" value="6-phosphogluconate dehydrogenase C-terminal domain-like"/>
    <property type="match status" value="2"/>
</dbReference>
<dbReference type="Gene3D" id="1.10.1040.10">
    <property type="entry name" value="N-(1-d-carboxylethyl)-l-norvaline Dehydrogenase, domain 2"/>
    <property type="match status" value="2"/>
</dbReference>